<feature type="chain" id="PRO_5042083448" evidence="2">
    <location>
        <begin position="23"/>
        <end position="619"/>
    </location>
</feature>
<feature type="transmembrane region" description="Helical" evidence="1">
    <location>
        <begin position="555"/>
        <end position="577"/>
    </location>
</feature>
<gene>
    <name evidence="3" type="ORF">P8C59_008998</name>
</gene>
<accession>A0AAD9IBR9</accession>
<dbReference type="AlphaFoldDB" id="A0AAD9IBR9"/>
<proteinExistence type="predicted"/>
<keyword evidence="1" id="KW-0472">Membrane</keyword>
<keyword evidence="4" id="KW-1185">Reference proteome</keyword>
<sequence length="619" mass="68402">MTMRRFFFFLLLLLLQPPFLSAADYHEQLVLRPLPLSALLASFTFRSNTSLADFEAHNYRFFPRSLGQILQYAGTRELHLRFSLGRWDAESWGARPWDGRREGGTGVELWAWLEAEADEEADIKWLTLTNALSGLFCASLNFIDGTRTTRPVMSFRPEGNHPNSSLANTQLLYGVLPREVVCTENLTPFLKLLPCKGKAGIASLLDGHKLFDASWQSMAIDVRPICVEGQECVLQIEQSIDMVLDIARSKRPRDNPIPRPAPAHELTCNTTKPYHADDTCFPIDHSSRSQEWSLSQIFGRQMRGTCPLTDPAVPPICLDVPDSRTVWVTEGVAETKKPDGRSRCFAVRADADCELLLPRAEQDEAVDDVIAPATPPLYAERSFTGHGQEHGGVQTILTNPSPDAAVEFIYMETLPWFMRIYLHTLSARLVADDDEARNSIPSASSASARARNHTAAAAGGVIQEVYYRPAQDRARGTQLEVRLRIPPAATVCLSYGFEKAILRYTEYPPDANRGFDVAAAMLTILAGPDGGAAASNLRTTSLLLSLPTPDFSMPYNVIIFTSTAVALAFGGMFNILVRRFVGAEESPPPGLGAVVATLRGRLTRWLGGALRREKRVKVD</sequence>
<dbReference type="InterPro" id="IPR007245">
    <property type="entry name" value="PIG-T"/>
</dbReference>
<dbReference type="Pfam" id="PF04113">
    <property type="entry name" value="Gpi16"/>
    <property type="match status" value="1"/>
</dbReference>
<protein>
    <submittedName>
        <fullName evidence="3">Uncharacterized protein</fullName>
    </submittedName>
</protein>
<reference evidence="3" key="1">
    <citation type="journal article" date="2023" name="Mol. Plant Microbe Interact.">
        <title>Elucidating the Obligate Nature and Biological Capacity of an Invasive Fungal Corn Pathogen.</title>
        <authorList>
            <person name="MacCready J.S."/>
            <person name="Roggenkamp E.M."/>
            <person name="Gdanetz K."/>
            <person name="Chilvers M.I."/>
        </authorList>
    </citation>
    <scope>NUCLEOTIDE SEQUENCE</scope>
    <source>
        <strain evidence="3">PM02</strain>
    </source>
</reference>
<keyword evidence="2" id="KW-0732">Signal</keyword>
<dbReference type="Proteomes" id="UP001217918">
    <property type="component" value="Unassembled WGS sequence"/>
</dbReference>
<comment type="caution">
    <text evidence="3">The sequence shown here is derived from an EMBL/GenBank/DDBJ whole genome shotgun (WGS) entry which is preliminary data.</text>
</comment>
<dbReference type="EMBL" id="JAQQPM010000008">
    <property type="protein sequence ID" value="KAK2074824.1"/>
    <property type="molecule type" value="Genomic_DNA"/>
</dbReference>
<dbReference type="GO" id="GO:0016255">
    <property type="term" value="P:attachment of GPI anchor to protein"/>
    <property type="evidence" value="ECO:0007669"/>
    <property type="project" value="InterPro"/>
</dbReference>
<dbReference type="GO" id="GO:0042765">
    <property type="term" value="C:GPI-anchor transamidase complex"/>
    <property type="evidence" value="ECO:0007669"/>
    <property type="project" value="InterPro"/>
</dbReference>
<keyword evidence="1" id="KW-1133">Transmembrane helix</keyword>
<dbReference type="PANTHER" id="PTHR12959:SF11">
    <property type="entry name" value="GPI TRANSAMIDASE COMPONENT PIG-T"/>
    <property type="match status" value="1"/>
</dbReference>
<evidence type="ECO:0000256" key="2">
    <source>
        <dbReference type="SAM" id="SignalP"/>
    </source>
</evidence>
<evidence type="ECO:0000256" key="1">
    <source>
        <dbReference type="SAM" id="Phobius"/>
    </source>
</evidence>
<dbReference type="PANTHER" id="PTHR12959">
    <property type="entry name" value="GPI TRANSAMIDASE COMPONENT PIG-T-RELATED"/>
    <property type="match status" value="1"/>
</dbReference>
<keyword evidence="1" id="KW-0812">Transmembrane</keyword>
<name>A0AAD9IBR9_9PEZI</name>
<organism evidence="3 4">
    <name type="scientific">Phyllachora maydis</name>
    <dbReference type="NCBI Taxonomy" id="1825666"/>
    <lineage>
        <taxon>Eukaryota</taxon>
        <taxon>Fungi</taxon>
        <taxon>Dikarya</taxon>
        <taxon>Ascomycota</taxon>
        <taxon>Pezizomycotina</taxon>
        <taxon>Sordariomycetes</taxon>
        <taxon>Sordariomycetidae</taxon>
        <taxon>Phyllachorales</taxon>
        <taxon>Phyllachoraceae</taxon>
        <taxon>Phyllachora</taxon>
    </lineage>
</organism>
<evidence type="ECO:0000313" key="3">
    <source>
        <dbReference type="EMBL" id="KAK2074824.1"/>
    </source>
</evidence>
<evidence type="ECO:0000313" key="4">
    <source>
        <dbReference type="Proteomes" id="UP001217918"/>
    </source>
</evidence>
<feature type="signal peptide" evidence="2">
    <location>
        <begin position="1"/>
        <end position="22"/>
    </location>
</feature>